<dbReference type="InterPro" id="IPR013762">
    <property type="entry name" value="Integrase-like_cat_sf"/>
</dbReference>
<comment type="caution">
    <text evidence="3">The sequence shown here is derived from an EMBL/GenBank/DDBJ whole genome shotgun (WGS) entry which is preliminary data.</text>
</comment>
<sequence length="62" mass="6945">MKQKPPQTLTNEECDTLLAHLQNYPEEHDGKLRAIRDSCIALVMLDAGLRVSEVIGIQRGDL</sequence>
<dbReference type="PROSITE" id="PS51898">
    <property type="entry name" value="TYR_RECOMBINASE"/>
    <property type="match status" value="1"/>
</dbReference>
<dbReference type="Gene3D" id="1.10.443.10">
    <property type="entry name" value="Intergrase catalytic core"/>
    <property type="match status" value="1"/>
</dbReference>
<keyword evidence="1" id="KW-0233">DNA recombination</keyword>
<dbReference type="EMBL" id="BARW01023584">
    <property type="protein sequence ID" value="GAI97356.1"/>
    <property type="molecule type" value="Genomic_DNA"/>
</dbReference>
<dbReference type="GO" id="GO:0015074">
    <property type="term" value="P:DNA integration"/>
    <property type="evidence" value="ECO:0007669"/>
    <property type="project" value="InterPro"/>
</dbReference>
<dbReference type="GO" id="GO:0006310">
    <property type="term" value="P:DNA recombination"/>
    <property type="evidence" value="ECO:0007669"/>
    <property type="project" value="UniProtKB-KW"/>
</dbReference>
<organism evidence="3">
    <name type="scientific">marine sediment metagenome</name>
    <dbReference type="NCBI Taxonomy" id="412755"/>
    <lineage>
        <taxon>unclassified sequences</taxon>
        <taxon>metagenomes</taxon>
        <taxon>ecological metagenomes</taxon>
    </lineage>
</organism>
<dbReference type="SUPFAM" id="SSF56349">
    <property type="entry name" value="DNA breaking-rejoining enzymes"/>
    <property type="match status" value="1"/>
</dbReference>
<gene>
    <name evidence="3" type="ORF">S12H4_39076</name>
</gene>
<accession>X1U150</accession>
<feature type="non-terminal residue" evidence="3">
    <location>
        <position position="62"/>
    </location>
</feature>
<reference evidence="3" key="1">
    <citation type="journal article" date="2014" name="Front. Microbiol.">
        <title>High frequency of phylogenetically diverse reductive dehalogenase-homologous genes in deep subseafloor sedimentary metagenomes.</title>
        <authorList>
            <person name="Kawai M."/>
            <person name="Futagami T."/>
            <person name="Toyoda A."/>
            <person name="Takaki Y."/>
            <person name="Nishi S."/>
            <person name="Hori S."/>
            <person name="Arai W."/>
            <person name="Tsubouchi T."/>
            <person name="Morono Y."/>
            <person name="Uchiyama I."/>
            <person name="Ito T."/>
            <person name="Fujiyama A."/>
            <person name="Inagaki F."/>
            <person name="Takami H."/>
        </authorList>
    </citation>
    <scope>NUCLEOTIDE SEQUENCE</scope>
    <source>
        <strain evidence="3">Expedition CK06-06</strain>
    </source>
</reference>
<name>X1U150_9ZZZZ</name>
<dbReference type="GO" id="GO:0003677">
    <property type="term" value="F:DNA binding"/>
    <property type="evidence" value="ECO:0007669"/>
    <property type="project" value="InterPro"/>
</dbReference>
<evidence type="ECO:0000259" key="2">
    <source>
        <dbReference type="PROSITE" id="PS51898"/>
    </source>
</evidence>
<dbReference type="InterPro" id="IPR011010">
    <property type="entry name" value="DNA_brk_join_enz"/>
</dbReference>
<feature type="domain" description="Tyr recombinase" evidence="2">
    <location>
        <begin position="4"/>
        <end position="62"/>
    </location>
</feature>
<proteinExistence type="predicted"/>
<dbReference type="AlphaFoldDB" id="X1U150"/>
<evidence type="ECO:0000256" key="1">
    <source>
        <dbReference type="ARBA" id="ARBA00023172"/>
    </source>
</evidence>
<dbReference type="InterPro" id="IPR002104">
    <property type="entry name" value="Integrase_catalytic"/>
</dbReference>
<protein>
    <recommendedName>
        <fullName evidence="2">Tyr recombinase domain-containing protein</fullName>
    </recommendedName>
</protein>
<evidence type="ECO:0000313" key="3">
    <source>
        <dbReference type="EMBL" id="GAI97356.1"/>
    </source>
</evidence>